<accession>A0A0F9U0T0</accession>
<reference evidence="1" key="1">
    <citation type="journal article" date="2015" name="Nature">
        <title>Complex archaea that bridge the gap between prokaryotes and eukaryotes.</title>
        <authorList>
            <person name="Spang A."/>
            <person name="Saw J.H."/>
            <person name="Jorgensen S.L."/>
            <person name="Zaremba-Niedzwiedzka K."/>
            <person name="Martijn J."/>
            <person name="Lind A.E."/>
            <person name="van Eijk R."/>
            <person name="Schleper C."/>
            <person name="Guy L."/>
            <person name="Ettema T.J."/>
        </authorList>
    </citation>
    <scope>NUCLEOTIDE SEQUENCE</scope>
</reference>
<gene>
    <name evidence="1" type="ORF">LCGC14_0263740</name>
</gene>
<name>A0A0F9U0T0_9ZZZZ</name>
<proteinExistence type="predicted"/>
<dbReference type="EMBL" id="LAZR01000143">
    <property type="protein sequence ID" value="KKN86815.1"/>
    <property type="molecule type" value="Genomic_DNA"/>
</dbReference>
<sequence>MPEKITVYGCVFCSKGIQFTNSAEAVVAMHERNRHSDAMFRVQLKEAVHVIASSGKDPRNVTIFPLTKFPPKIQVAAVKYWTENIAPNLHSR</sequence>
<protein>
    <submittedName>
        <fullName evidence="1">Uncharacterized protein</fullName>
    </submittedName>
</protein>
<dbReference type="AlphaFoldDB" id="A0A0F9U0T0"/>
<evidence type="ECO:0000313" key="1">
    <source>
        <dbReference type="EMBL" id="KKN86815.1"/>
    </source>
</evidence>
<comment type="caution">
    <text evidence="1">The sequence shown here is derived from an EMBL/GenBank/DDBJ whole genome shotgun (WGS) entry which is preliminary data.</text>
</comment>
<organism evidence="1">
    <name type="scientific">marine sediment metagenome</name>
    <dbReference type="NCBI Taxonomy" id="412755"/>
    <lineage>
        <taxon>unclassified sequences</taxon>
        <taxon>metagenomes</taxon>
        <taxon>ecological metagenomes</taxon>
    </lineage>
</organism>